<dbReference type="SUPFAM" id="SSF52047">
    <property type="entry name" value="RNI-like"/>
    <property type="match status" value="1"/>
</dbReference>
<dbReference type="Gene3D" id="3.80.10.10">
    <property type="entry name" value="Ribonuclease Inhibitor"/>
    <property type="match status" value="1"/>
</dbReference>
<gene>
    <name evidence="1" type="ORF">TRAPUB_896</name>
</gene>
<dbReference type="AlphaFoldDB" id="A0A1M2VKT8"/>
<dbReference type="InterPro" id="IPR032675">
    <property type="entry name" value="LRR_dom_sf"/>
</dbReference>
<sequence>MAVAMLWERLDSIDPILPLWEGSNTKSSSAISVSTVPKRVAKYTRHVHAIALESGTIPPAWLTKLASPLFANLKRLRWDVPSNTVIQPFSSFVVPSVVAVRVHAAFDAIPSQDPDWDFLTALSNGVGAIARRCTALTDLELIWNGGPLLRTSIVDMLSPLLSLQTLRISTNLLASRQALFTLSKLPSLRSLEITHFEETLLYGMDLVPASAGFNALEAFSLDGPFPVVHDLLKSLPCCRVRQCILSMTGNTSQRHQRTAVDLLARRFGASLDALLLSFLGSACRPHIAHTTLSPLFLDTVLPTLRTLDLVDVSLAWLAPRSVSDALCADMAAAWPRLRAIRLGSAEAVMYPPLCMVTLRGLRHFAERCPHLEDVRLQVNAAGDHWAAEARSACVSVERAARAVKLDLATSLVTHPEGVAAYLRACFRTVSELRFGRNNVQPYVLDGRVAAWDKLCSLLLSDRAAL</sequence>
<dbReference type="OMA" id="CPALEEM"/>
<dbReference type="Proteomes" id="UP000184267">
    <property type="component" value="Unassembled WGS sequence"/>
</dbReference>
<organism evidence="1 2">
    <name type="scientific">Trametes pubescens</name>
    <name type="common">White-rot fungus</name>
    <dbReference type="NCBI Taxonomy" id="154538"/>
    <lineage>
        <taxon>Eukaryota</taxon>
        <taxon>Fungi</taxon>
        <taxon>Dikarya</taxon>
        <taxon>Basidiomycota</taxon>
        <taxon>Agaricomycotina</taxon>
        <taxon>Agaricomycetes</taxon>
        <taxon>Polyporales</taxon>
        <taxon>Polyporaceae</taxon>
        <taxon>Trametes</taxon>
    </lineage>
</organism>
<comment type="caution">
    <text evidence="1">The sequence shown here is derived from an EMBL/GenBank/DDBJ whole genome shotgun (WGS) entry which is preliminary data.</text>
</comment>
<accession>A0A1M2VKT8</accession>
<evidence type="ECO:0000313" key="2">
    <source>
        <dbReference type="Proteomes" id="UP000184267"/>
    </source>
</evidence>
<proteinExistence type="predicted"/>
<name>A0A1M2VKT8_TRAPU</name>
<reference evidence="1 2" key="1">
    <citation type="submission" date="2016-10" db="EMBL/GenBank/DDBJ databases">
        <title>Genome sequence of the basidiomycete white-rot fungus Trametes pubescens.</title>
        <authorList>
            <person name="Makela M.R."/>
            <person name="Granchi Z."/>
            <person name="Peng M."/>
            <person name="De Vries R.P."/>
            <person name="Grigoriev I."/>
            <person name="Riley R."/>
            <person name="Hilden K."/>
        </authorList>
    </citation>
    <scope>NUCLEOTIDE SEQUENCE [LARGE SCALE GENOMIC DNA]</scope>
    <source>
        <strain evidence="1 2">FBCC735</strain>
    </source>
</reference>
<evidence type="ECO:0000313" key="1">
    <source>
        <dbReference type="EMBL" id="OJT08224.1"/>
    </source>
</evidence>
<protein>
    <recommendedName>
        <fullName evidence="3">F-box domain-containing protein</fullName>
    </recommendedName>
</protein>
<keyword evidence="2" id="KW-1185">Reference proteome</keyword>
<dbReference type="OrthoDB" id="3064137at2759"/>
<evidence type="ECO:0008006" key="3">
    <source>
        <dbReference type="Google" id="ProtNLM"/>
    </source>
</evidence>
<dbReference type="EMBL" id="MNAD01001070">
    <property type="protein sequence ID" value="OJT08224.1"/>
    <property type="molecule type" value="Genomic_DNA"/>
</dbReference>